<dbReference type="InterPro" id="IPR013087">
    <property type="entry name" value="Znf_C2H2_type"/>
</dbReference>
<accession>A0ABM1SXI8</accession>
<dbReference type="Pfam" id="PF25561">
    <property type="entry name" value="QRICH1"/>
    <property type="match status" value="1"/>
</dbReference>
<gene>
    <name evidence="8" type="primary">LOC106464838</name>
</gene>
<sequence>MDCGPDIILNNDFGPYIILNRDSGPDVTLNIDSASDIILNKSCGLDVNEISFGNRSCDVGGTKSGQGFVWKCAIDFAGKANEEVDELFHLPSDVLAIKESSDASVAYAVFTKIPLTKEVLFGPFKGQVYRGKNLSPKTTIVEIRDSDGEKVYLDLNDEAGSWLRLVKPATTPQEANLTVFVEGNEIWCLVHCDTEKDVELCAWYRIMPHWNSSVTTHQDLFYPVVYHHSRKSCNYFVSRFKRQSLEENDEKKNVKDECQDPSINSLKSNKSFTFKVKGEVNSMKKENQWSSKVTVPLTDDTSSSGQRNSLSKERHLDITNSSGDENHFDGDLKLSKLSLMLNNSTPMSKLSFSVPNSLPITSTIQVSTENALSEVQYWKTGFLCEVCGITFNNSTTLQAHRQNYCFNRRSSSLQDVTSDNSSGEVVLSSEDEEIELKSSPECKNNSSENSERHLDAEYNDQESNSSNSCQGTFVKAENQNTIRKTRTDLQLVNAFLSKTGEQRPLEKIPPKELDYVLSSFIVNVKKRNGDDYEPDSLRGLLSSVDRYLRKQEYPDAIFGPTGVHFTQTRESLRMKQLQLKSQGKGCLSTKHVPLTDSEIDKLFLSRQLGASSKDSIINTLWFYNSIFFGIRSAKRHYELRWGDILLCQLPNGLEYLEYIDQETKKPKEGVMGNFHIYANLNCPDRDPIHIYRLYTSHRPECMKKADSPFYLVPNHSKATYNNSWFKRQPLGENRLASLMKSMAKNAGLSVEKHFYNISVRRALISKLQTAI</sequence>
<dbReference type="Pfam" id="PF21549">
    <property type="entry name" value="PRDM2_PR"/>
    <property type="match status" value="1"/>
</dbReference>
<feature type="compositionally biased region" description="Polar residues" evidence="5">
    <location>
        <begin position="413"/>
        <end position="423"/>
    </location>
</feature>
<evidence type="ECO:0000256" key="1">
    <source>
        <dbReference type="ARBA" id="ARBA00022499"/>
    </source>
</evidence>
<dbReference type="PANTHER" id="PTHR46963">
    <property type="entry name" value="SIMILAR TO RIKEN CDNA E130308A19"/>
    <property type="match status" value="1"/>
</dbReference>
<dbReference type="GeneID" id="106464838"/>
<feature type="region of interest" description="Disordered" evidence="5">
    <location>
        <begin position="413"/>
        <end position="472"/>
    </location>
</feature>
<dbReference type="RefSeq" id="XP_022248344.1">
    <property type="nucleotide sequence ID" value="XM_022392636.1"/>
</dbReference>
<evidence type="ECO:0000256" key="4">
    <source>
        <dbReference type="PROSITE-ProRule" id="PRU00042"/>
    </source>
</evidence>
<feature type="domain" description="C2H2-type" evidence="6">
    <location>
        <begin position="382"/>
        <end position="409"/>
    </location>
</feature>
<dbReference type="InterPro" id="IPR036236">
    <property type="entry name" value="Znf_C2H2_sf"/>
</dbReference>
<keyword evidence="2" id="KW-0597">Phosphoprotein</keyword>
<keyword evidence="4" id="KW-0862">Zinc</keyword>
<dbReference type="SUPFAM" id="SSF57667">
    <property type="entry name" value="beta-beta-alpha zinc fingers"/>
    <property type="match status" value="1"/>
</dbReference>
<keyword evidence="4" id="KW-0863">Zinc-finger</keyword>
<name>A0ABM1SXI8_LIMPO</name>
<keyword evidence="7" id="KW-1185">Reference proteome</keyword>
<dbReference type="InterPro" id="IPR046341">
    <property type="entry name" value="SET_dom_sf"/>
</dbReference>
<dbReference type="InterPro" id="IPR042838">
    <property type="entry name" value="KIAA1958"/>
</dbReference>
<evidence type="ECO:0000256" key="2">
    <source>
        <dbReference type="ARBA" id="ARBA00022553"/>
    </source>
</evidence>
<reference evidence="8" key="1">
    <citation type="submission" date="2025-08" db="UniProtKB">
        <authorList>
            <consortium name="RefSeq"/>
        </authorList>
    </citation>
    <scope>IDENTIFICATION</scope>
    <source>
        <tissue evidence="8">Muscle</tissue>
    </source>
</reference>
<evidence type="ECO:0000313" key="8">
    <source>
        <dbReference type="RefSeq" id="XP_022248344.1"/>
    </source>
</evidence>
<feature type="region of interest" description="Disordered" evidence="5">
    <location>
        <begin position="285"/>
        <end position="323"/>
    </location>
</feature>
<protein>
    <submittedName>
        <fullName evidence="8">Uncharacterized protein LOC106464838</fullName>
    </submittedName>
</protein>
<keyword evidence="4" id="KW-0479">Metal-binding</keyword>
<dbReference type="Gene3D" id="2.170.270.10">
    <property type="entry name" value="SET domain"/>
    <property type="match status" value="1"/>
</dbReference>
<dbReference type="Pfam" id="PF12012">
    <property type="entry name" value="DUF3504"/>
    <property type="match status" value="1"/>
</dbReference>
<evidence type="ECO:0000259" key="6">
    <source>
        <dbReference type="PROSITE" id="PS50157"/>
    </source>
</evidence>
<feature type="compositionally biased region" description="Polar residues" evidence="5">
    <location>
        <begin position="288"/>
        <end position="309"/>
    </location>
</feature>
<evidence type="ECO:0000256" key="5">
    <source>
        <dbReference type="SAM" id="MobiDB-lite"/>
    </source>
</evidence>
<keyword evidence="3" id="KW-0832">Ubl conjugation</keyword>
<feature type="compositionally biased region" description="Polar residues" evidence="5">
    <location>
        <begin position="461"/>
        <end position="472"/>
    </location>
</feature>
<keyword evidence="1" id="KW-1017">Isopeptide bond</keyword>
<dbReference type="InterPro" id="IPR001214">
    <property type="entry name" value="SET_dom"/>
</dbReference>
<dbReference type="PANTHER" id="PTHR46963:SF5">
    <property type="entry name" value="GLUTAMINE RICH 1 LIKE 2 KRUPPEL-ASSOCIATED BOX CONTAINING [PROVISIONAL]"/>
    <property type="match status" value="1"/>
</dbReference>
<dbReference type="InterPro" id="IPR021893">
    <property type="entry name" value="ZMYM2-like_C"/>
</dbReference>
<evidence type="ECO:0000313" key="7">
    <source>
        <dbReference type="Proteomes" id="UP000694941"/>
    </source>
</evidence>
<evidence type="ECO:0000256" key="3">
    <source>
        <dbReference type="ARBA" id="ARBA00022843"/>
    </source>
</evidence>
<organism evidence="7 8">
    <name type="scientific">Limulus polyphemus</name>
    <name type="common">Atlantic horseshoe crab</name>
    <dbReference type="NCBI Taxonomy" id="6850"/>
    <lineage>
        <taxon>Eukaryota</taxon>
        <taxon>Metazoa</taxon>
        <taxon>Ecdysozoa</taxon>
        <taxon>Arthropoda</taxon>
        <taxon>Chelicerata</taxon>
        <taxon>Merostomata</taxon>
        <taxon>Xiphosura</taxon>
        <taxon>Limulidae</taxon>
        <taxon>Limulus</taxon>
    </lineage>
</organism>
<dbReference type="CDD" id="cd19201">
    <property type="entry name" value="PR-SET_ZFPM"/>
    <property type="match status" value="1"/>
</dbReference>
<proteinExistence type="predicted"/>
<dbReference type="Proteomes" id="UP000694941">
    <property type="component" value="Unplaced"/>
</dbReference>
<dbReference type="PROSITE" id="PS50157">
    <property type="entry name" value="ZINC_FINGER_C2H2_2"/>
    <property type="match status" value="1"/>
</dbReference>
<dbReference type="InterPro" id="IPR057926">
    <property type="entry name" value="QRICH1_dom"/>
</dbReference>